<feature type="region of interest" description="Disordered" evidence="1">
    <location>
        <begin position="16"/>
        <end position="69"/>
    </location>
</feature>
<feature type="compositionally biased region" description="Low complexity" evidence="1">
    <location>
        <begin position="345"/>
        <end position="360"/>
    </location>
</feature>
<gene>
    <name evidence="2" type="ORF">SK128_027975</name>
</gene>
<dbReference type="EMBL" id="JAXCGZ010020970">
    <property type="protein sequence ID" value="KAK7063033.1"/>
    <property type="molecule type" value="Genomic_DNA"/>
</dbReference>
<evidence type="ECO:0000313" key="3">
    <source>
        <dbReference type="Proteomes" id="UP001381693"/>
    </source>
</evidence>
<protein>
    <submittedName>
        <fullName evidence="2">Uncharacterized protein</fullName>
    </submittedName>
</protein>
<reference evidence="2 3" key="1">
    <citation type="submission" date="2023-11" db="EMBL/GenBank/DDBJ databases">
        <title>Halocaridina rubra genome assembly.</title>
        <authorList>
            <person name="Smith C."/>
        </authorList>
    </citation>
    <scope>NUCLEOTIDE SEQUENCE [LARGE SCALE GENOMIC DNA]</scope>
    <source>
        <strain evidence="2">EP-1</strain>
        <tissue evidence="2">Whole</tissue>
    </source>
</reference>
<feature type="compositionally biased region" description="Basic residues" evidence="1">
    <location>
        <begin position="199"/>
        <end position="209"/>
    </location>
</feature>
<evidence type="ECO:0000313" key="2">
    <source>
        <dbReference type="EMBL" id="KAK7063033.1"/>
    </source>
</evidence>
<comment type="caution">
    <text evidence="2">The sequence shown here is derived from an EMBL/GenBank/DDBJ whole genome shotgun (WGS) entry which is preliminary data.</text>
</comment>
<feature type="region of interest" description="Disordered" evidence="1">
    <location>
        <begin position="152"/>
        <end position="281"/>
    </location>
</feature>
<feature type="compositionally biased region" description="Low complexity" evidence="1">
    <location>
        <begin position="211"/>
        <end position="226"/>
    </location>
</feature>
<name>A0AAN8WEP3_HALRR</name>
<feature type="compositionally biased region" description="Basic residues" evidence="1">
    <location>
        <begin position="97"/>
        <end position="114"/>
    </location>
</feature>
<dbReference type="Proteomes" id="UP001381693">
    <property type="component" value="Unassembled WGS sequence"/>
</dbReference>
<feature type="compositionally biased region" description="Basic residues" evidence="1">
    <location>
        <begin position="245"/>
        <end position="255"/>
    </location>
</feature>
<feature type="compositionally biased region" description="Gly residues" evidence="1">
    <location>
        <begin position="263"/>
        <end position="272"/>
    </location>
</feature>
<evidence type="ECO:0000256" key="1">
    <source>
        <dbReference type="SAM" id="MobiDB-lite"/>
    </source>
</evidence>
<feature type="region of interest" description="Disordered" evidence="1">
    <location>
        <begin position="97"/>
        <end position="129"/>
    </location>
</feature>
<accession>A0AAN8WEP3</accession>
<proteinExistence type="predicted"/>
<dbReference type="AlphaFoldDB" id="A0AAN8WEP3"/>
<feature type="compositionally biased region" description="Low complexity" evidence="1">
    <location>
        <begin position="38"/>
        <end position="57"/>
    </location>
</feature>
<keyword evidence="3" id="KW-1185">Reference proteome</keyword>
<organism evidence="2 3">
    <name type="scientific">Halocaridina rubra</name>
    <name type="common">Hawaiian red shrimp</name>
    <dbReference type="NCBI Taxonomy" id="373956"/>
    <lineage>
        <taxon>Eukaryota</taxon>
        <taxon>Metazoa</taxon>
        <taxon>Ecdysozoa</taxon>
        <taxon>Arthropoda</taxon>
        <taxon>Crustacea</taxon>
        <taxon>Multicrustacea</taxon>
        <taxon>Malacostraca</taxon>
        <taxon>Eumalacostraca</taxon>
        <taxon>Eucarida</taxon>
        <taxon>Decapoda</taxon>
        <taxon>Pleocyemata</taxon>
        <taxon>Caridea</taxon>
        <taxon>Atyoidea</taxon>
        <taxon>Atyidae</taxon>
        <taxon>Halocaridina</taxon>
    </lineage>
</organism>
<feature type="non-terminal residue" evidence="2">
    <location>
        <position position="511"/>
    </location>
</feature>
<feature type="region of interest" description="Disordered" evidence="1">
    <location>
        <begin position="337"/>
        <end position="377"/>
    </location>
</feature>
<sequence>MHDVERYRGSCLIVAKTGKNGGHSQGGRPRPHAPHQEGSASHAPPAAGGLPRLLGGPSPRDNNAFGLDGGGSALTGMPLFSFMHQRRSSCRSIARPHYHHHQHHLGQHHPHHQAHQPLTKGPEGCPSAEGEIEDDVELLPLAQLALHTHGHPLILSPARGGGGGGPPRNSNNGSHSIPPTSTRYPPHFHPQTTTSDPHHHNHHHHRHHQTPSQQASSPSLASDSISVTSDEGSIGHADNCLPRIIKPRKRRKKDRKPTSGSPLLGGGGGGEGDSPPPGTIVTLKPYMPMCYSYSDANKKLHPHKGNEDESKKTLLLGAPSKEAGCGCEHCMTPQQVFPTPPPSPASSSSSAVISSSCSSSSEDEPHFMLHSVGSPEQEGRRHGIICEDFFLVGGGDPSKQLVRSLSEPQSRPALHISSSISPSFAGHRDLDIQIIRSSSSSNSSNRSSVLELAPLQPSMRTRHWSLPAFSRHRQHQYPLHGMNPYSGSYSTSAAPSLLGDREGSLNPAVHT</sequence>